<evidence type="ECO:0000256" key="1">
    <source>
        <dbReference type="SAM" id="SignalP"/>
    </source>
</evidence>
<evidence type="ECO:0000313" key="2">
    <source>
        <dbReference type="EMBL" id="PIN25205.1"/>
    </source>
</evidence>
<organism evidence="2 3">
    <name type="scientific">Handroanthus impetiginosus</name>
    <dbReference type="NCBI Taxonomy" id="429701"/>
    <lineage>
        <taxon>Eukaryota</taxon>
        <taxon>Viridiplantae</taxon>
        <taxon>Streptophyta</taxon>
        <taxon>Embryophyta</taxon>
        <taxon>Tracheophyta</taxon>
        <taxon>Spermatophyta</taxon>
        <taxon>Magnoliopsida</taxon>
        <taxon>eudicotyledons</taxon>
        <taxon>Gunneridae</taxon>
        <taxon>Pentapetalae</taxon>
        <taxon>asterids</taxon>
        <taxon>lamiids</taxon>
        <taxon>Lamiales</taxon>
        <taxon>Bignoniaceae</taxon>
        <taxon>Crescentiina</taxon>
        <taxon>Tabebuia alliance</taxon>
        <taxon>Handroanthus</taxon>
    </lineage>
</organism>
<name>A0A2G9I613_9LAMI</name>
<sequence length="178" mass="19256">MQKDNHQFPIPTRAMATIFALVFGAIMATPTAEAHDGIGIIQLNGTLNCDIEGSPQAFPDAQVEVFCMANVISNSPVRTTNKLDGAYVLTLTPQPSATIESVITNCRIFVITPVSNCNAELASAGFVSNMQSVKTGPDGSSSITYMIFIHNLHAYCRFFAPRLTARSAHIVWICLAYE</sequence>
<dbReference type="InterPro" id="IPR040404">
    <property type="entry name" value="Phylloplanin-like"/>
</dbReference>
<keyword evidence="3" id="KW-1185">Reference proteome</keyword>
<dbReference type="AlphaFoldDB" id="A0A2G9I613"/>
<dbReference type="EMBL" id="NKXS01000290">
    <property type="protein sequence ID" value="PIN25205.1"/>
    <property type="molecule type" value="Genomic_DNA"/>
</dbReference>
<feature type="signal peptide" evidence="1">
    <location>
        <begin position="1"/>
        <end position="34"/>
    </location>
</feature>
<accession>A0A2G9I613</accession>
<gene>
    <name evidence="2" type="ORF">CDL12_02042</name>
</gene>
<dbReference type="PANTHER" id="PTHR34458:SF5">
    <property type="entry name" value="POLLEN OLE E 1 ALLERGEN AND EXTENSIN FAMILY PROTEIN"/>
    <property type="match status" value="1"/>
</dbReference>
<feature type="chain" id="PRO_5013580668" evidence="1">
    <location>
        <begin position="35"/>
        <end position="178"/>
    </location>
</feature>
<dbReference type="OrthoDB" id="905355at2759"/>
<comment type="caution">
    <text evidence="2">The sequence shown here is derived from an EMBL/GenBank/DDBJ whole genome shotgun (WGS) entry which is preliminary data.</text>
</comment>
<dbReference type="Proteomes" id="UP000231279">
    <property type="component" value="Unassembled WGS sequence"/>
</dbReference>
<reference evidence="3" key="1">
    <citation type="journal article" date="2018" name="Gigascience">
        <title>Genome assembly of the Pink Ipe (Handroanthus impetiginosus, Bignoniaceae), a highly valued, ecologically keystone Neotropical timber forest tree.</title>
        <authorList>
            <person name="Silva-Junior O.B."/>
            <person name="Grattapaglia D."/>
            <person name="Novaes E."/>
            <person name="Collevatti R.G."/>
        </authorList>
    </citation>
    <scope>NUCLEOTIDE SEQUENCE [LARGE SCALE GENOMIC DNA]</scope>
    <source>
        <strain evidence="3">cv. UFG-1</strain>
    </source>
</reference>
<protein>
    <submittedName>
        <fullName evidence="2">Uncharacterized protein</fullName>
    </submittedName>
</protein>
<keyword evidence="1" id="KW-0732">Signal</keyword>
<evidence type="ECO:0000313" key="3">
    <source>
        <dbReference type="Proteomes" id="UP000231279"/>
    </source>
</evidence>
<dbReference type="PANTHER" id="PTHR34458">
    <property type="entry name" value="POLLEN OLE E 1 ALLERGEN AND EXTENSIN FAMILY PROTEIN-RELATED"/>
    <property type="match status" value="1"/>
</dbReference>
<proteinExistence type="predicted"/>